<evidence type="ECO:0000256" key="3">
    <source>
        <dbReference type="ARBA" id="ARBA00022989"/>
    </source>
</evidence>
<feature type="transmembrane region" description="Helical" evidence="5">
    <location>
        <begin position="306"/>
        <end position="327"/>
    </location>
</feature>
<dbReference type="PROSITE" id="PS50850">
    <property type="entry name" value="MFS"/>
    <property type="match status" value="1"/>
</dbReference>
<evidence type="ECO:0000313" key="8">
    <source>
        <dbReference type="Proteomes" id="UP001549110"/>
    </source>
</evidence>
<evidence type="ECO:0000256" key="2">
    <source>
        <dbReference type="ARBA" id="ARBA00022692"/>
    </source>
</evidence>
<evidence type="ECO:0000313" key="7">
    <source>
        <dbReference type="EMBL" id="MET3527759.1"/>
    </source>
</evidence>
<dbReference type="PROSITE" id="PS00216">
    <property type="entry name" value="SUGAR_TRANSPORT_1"/>
    <property type="match status" value="1"/>
</dbReference>
<dbReference type="Proteomes" id="UP001549110">
    <property type="component" value="Unassembled WGS sequence"/>
</dbReference>
<comment type="caution">
    <text evidence="7">The sequence shown here is derived from an EMBL/GenBank/DDBJ whole genome shotgun (WGS) entry which is preliminary data.</text>
</comment>
<feature type="transmembrane region" description="Helical" evidence="5">
    <location>
        <begin position="80"/>
        <end position="98"/>
    </location>
</feature>
<dbReference type="EMBL" id="JBEPLU010000002">
    <property type="protein sequence ID" value="MET3527759.1"/>
    <property type="molecule type" value="Genomic_DNA"/>
</dbReference>
<feature type="transmembrane region" description="Helical" evidence="5">
    <location>
        <begin position="51"/>
        <end position="73"/>
    </location>
</feature>
<feature type="transmembrane region" description="Helical" evidence="5">
    <location>
        <begin position="218"/>
        <end position="235"/>
    </location>
</feature>
<evidence type="ECO:0000256" key="1">
    <source>
        <dbReference type="ARBA" id="ARBA00004141"/>
    </source>
</evidence>
<dbReference type="RefSeq" id="WP_331928915.1">
    <property type="nucleotide sequence ID" value="NZ_JBEPLU010000002.1"/>
</dbReference>
<dbReference type="Gene3D" id="1.20.1250.20">
    <property type="entry name" value="MFS general substrate transporter like domains"/>
    <property type="match status" value="2"/>
</dbReference>
<sequence length="400" mass="41064">MALGKATGRTSPAVVVAICFAVAALEGYDIQAFGVAAPKIVAELSLNAGQMGWAASVAMLGLVIGAFIGGWLADRIGRKPVLLVSTTMFGVFSAITALSPSYDALVLARLATGLGFGGAMPNLIAIATEISPPRRRAAAVTTMFCGMPAGGSAVALIAGMAGEALDWRAIFYLGGLLPLLLVPVIFFVLPETRPQHDPAADRRVGFALFGEGRGPASLMLWLVVMLTLAVLYLMLNWLPTLVVEKGLSAADGAMASLSFNLTSIVGALFVGFLVDRVGFRWPLTATYLLLAAGMLALAAAQGRGPILALAGVTGFMVLGAQYALYALAPVLYPPQVRAFGAGSAVAVGRFGSIAGPLVAGQFRQAGLGPGEVFASMTPAVFVAAAAVLGLSFLARPHEED</sequence>
<protein>
    <submittedName>
        <fullName evidence="7">AAHS family 3-hydroxyphenylpropionic acid transporter</fullName>
    </submittedName>
</protein>
<feature type="transmembrane region" description="Helical" evidence="5">
    <location>
        <begin position="281"/>
        <end position="300"/>
    </location>
</feature>
<keyword evidence="8" id="KW-1185">Reference proteome</keyword>
<proteinExistence type="predicted"/>
<feature type="domain" description="Major facilitator superfamily (MFS) profile" evidence="6">
    <location>
        <begin position="15"/>
        <end position="400"/>
    </location>
</feature>
<evidence type="ECO:0000259" key="6">
    <source>
        <dbReference type="PROSITE" id="PS50850"/>
    </source>
</evidence>
<organism evidence="7 8">
    <name type="scientific">Phenylobacterium koreense</name>
    <dbReference type="NCBI Taxonomy" id="266125"/>
    <lineage>
        <taxon>Bacteria</taxon>
        <taxon>Pseudomonadati</taxon>
        <taxon>Pseudomonadota</taxon>
        <taxon>Alphaproteobacteria</taxon>
        <taxon>Caulobacterales</taxon>
        <taxon>Caulobacteraceae</taxon>
        <taxon>Phenylobacterium</taxon>
    </lineage>
</organism>
<dbReference type="InterPro" id="IPR011701">
    <property type="entry name" value="MFS"/>
</dbReference>
<feature type="transmembrane region" description="Helical" evidence="5">
    <location>
        <begin position="170"/>
        <end position="189"/>
    </location>
</feature>
<dbReference type="PANTHER" id="PTHR23508:SF10">
    <property type="entry name" value="CARBOXYLIC ACID TRANSPORTER PROTEIN HOMOLOG"/>
    <property type="match status" value="1"/>
</dbReference>
<name>A0ABV2EL28_9CAUL</name>
<keyword evidence="2 5" id="KW-0812">Transmembrane</keyword>
<keyword evidence="3 5" id="KW-1133">Transmembrane helix</keyword>
<evidence type="ECO:0000256" key="4">
    <source>
        <dbReference type="ARBA" id="ARBA00023136"/>
    </source>
</evidence>
<evidence type="ECO:0000256" key="5">
    <source>
        <dbReference type="SAM" id="Phobius"/>
    </source>
</evidence>
<accession>A0ABV2EL28</accession>
<feature type="transmembrane region" description="Helical" evidence="5">
    <location>
        <begin position="372"/>
        <end position="394"/>
    </location>
</feature>
<feature type="transmembrane region" description="Helical" evidence="5">
    <location>
        <begin position="137"/>
        <end position="158"/>
    </location>
</feature>
<feature type="transmembrane region" description="Helical" evidence="5">
    <location>
        <begin position="339"/>
        <end position="360"/>
    </location>
</feature>
<keyword evidence="4 5" id="KW-0472">Membrane</keyword>
<comment type="subcellular location">
    <subcellularLocation>
        <location evidence="1">Membrane</location>
        <topology evidence="1">Multi-pass membrane protein</topology>
    </subcellularLocation>
</comment>
<dbReference type="InterPro" id="IPR036259">
    <property type="entry name" value="MFS_trans_sf"/>
</dbReference>
<feature type="transmembrane region" description="Helical" evidence="5">
    <location>
        <begin position="255"/>
        <end position="274"/>
    </location>
</feature>
<reference evidence="7 8" key="1">
    <citation type="submission" date="2024-06" db="EMBL/GenBank/DDBJ databases">
        <title>Genomic Encyclopedia of Type Strains, Phase IV (KMG-IV): sequencing the most valuable type-strain genomes for metagenomic binning, comparative biology and taxonomic classification.</title>
        <authorList>
            <person name="Goeker M."/>
        </authorList>
    </citation>
    <scope>NUCLEOTIDE SEQUENCE [LARGE SCALE GENOMIC DNA]</scope>
    <source>
        <strain evidence="7 8">DSM 17809</strain>
    </source>
</reference>
<dbReference type="InterPro" id="IPR020846">
    <property type="entry name" value="MFS_dom"/>
</dbReference>
<dbReference type="SUPFAM" id="SSF103473">
    <property type="entry name" value="MFS general substrate transporter"/>
    <property type="match status" value="1"/>
</dbReference>
<feature type="transmembrane region" description="Helical" evidence="5">
    <location>
        <begin position="104"/>
        <end position="125"/>
    </location>
</feature>
<dbReference type="PANTHER" id="PTHR23508">
    <property type="entry name" value="CARBOXYLIC ACID TRANSPORTER PROTEIN HOMOLOG"/>
    <property type="match status" value="1"/>
</dbReference>
<gene>
    <name evidence="7" type="ORF">ABID41_002877</name>
</gene>
<dbReference type="InterPro" id="IPR005829">
    <property type="entry name" value="Sugar_transporter_CS"/>
</dbReference>
<dbReference type="Pfam" id="PF07690">
    <property type="entry name" value="MFS_1"/>
    <property type="match status" value="1"/>
</dbReference>